<dbReference type="RefSeq" id="WP_327616865.1">
    <property type="nucleotide sequence ID" value="NZ_JAYWTM010000001.1"/>
</dbReference>
<evidence type="ECO:0000313" key="1">
    <source>
        <dbReference type="EMBL" id="MEC5341718.1"/>
    </source>
</evidence>
<name>A0ABU6JM21_9GAMM</name>
<reference evidence="1 2" key="1">
    <citation type="journal article" date="2017" name="Int. J. Syst. Evol. Microbiol.">
        <title>Brenneria populi subsp. brevivirga subsp. nov. isolated from symptomatic bark of Populus x euramericana canker, and description of Brenneria populi subsp. populi subsp. nov.</title>
        <authorList>
            <person name="Zheng M.H."/>
            <person name="Piao C.G."/>
            <person name="Xue H."/>
            <person name="Guo M.W."/>
            <person name="Li Y."/>
        </authorList>
    </citation>
    <scope>NUCLEOTIDE SEQUENCE [LARGE SCALE GENOMIC DNA]</scope>
    <source>
        <strain evidence="1 2">D9-5</strain>
    </source>
</reference>
<organism evidence="1 2">
    <name type="scientific">Brenneria populi</name>
    <dbReference type="NCBI Taxonomy" id="1505588"/>
    <lineage>
        <taxon>Bacteria</taxon>
        <taxon>Pseudomonadati</taxon>
        <taxon>Pseudomonadota</taxon>
        <taxon>Gammaproteobacteria</taxon>
        <taxon>Enterobacterales</taxon>
        <taxon>Pectobacteriaceae</taxon>
        <taxon>Brenneria</taxon>
    </lineage>
</organism>
<dbReference type="EMBL" id="JAYWTM010000001">
    <property type="protein sequence ID" value="MEC5341718.1"/>
    <property type="molecule type" value="Genomic_DNA"/>
</dbReference>
<comment type="caution">
    <text evidence="1">The sequence shown here is derived from an EMBL/GenBank/DDBJ whole genome shotgun (WGS) entry which is preliminary data.</text>
</comment>
<sequence>MIIVITYVHFKTLITHRSFFINLLININFILNEFRIAGRRQPREIPVAYLIKRQGWMINLPGADLNAACGGPDGAISLDGASNKANAPAA</sequence>
<proteinExistence type="predicted"/>
<evidence type="ECO:0000313" key="2">
    <source>
        <dbReference type="Proteomes" id="UP001309705"/>
    </source>
</evidence>
<protein>
    <submittedName>
        <fullName evidence="1">Uncharacterized protein</fullName>
    </submittedName>
</protein>
<gene>
    <name evidence="1" type="ORF">VSX58_03695</name>
</gene>
<dbReference type="Proteomes" id="UP001309705">
    <property type="component" value="Unassembled WGS sequence"/>
</dbReference>
<keyword evidence="2" id="KW-1185">Reference proteome</keyword>
<accession>A0ABU6JM21</accession>